<evidence type="ECO:0000256" key="1">
    <source>
        <dbReference type="ARBA" id="ARBA00007274"/>
    </source>
</evidence>
<dbReference type="Pfam" id="PF17836">
    <property type="entry name" value="PglD_N"/>
    <property type="match status" value="1"/>
</dbReference>
<keyword evidence="4" id="KW-1185">Reference proteome</keyword>
<comment type="caution">
    <text evidence="3">The sequence shown here is derived from an EMBL/GenBank/DDBJ whole genome shotgun (WGS) entry which is preliminary data.</text>
</comment>
<reference evidence="3 4" key="1">
    <citation type="submission" date="2020-03" db="EMBL/GenBank/DDBJ databases">
        <title>Genomic Encyclopedia of Type Strains, Phase IV (KMG-IV): sequencing the most valuable type-strain genomes for metagenomic binning, comparative biology and taxonomic classification.</title>
        <authorList>
            <person name="Goeker M."/>
        </authorList>
    </citation>
    <scope>NUCLEOTIDE SEQUENCE [LARGE SCALE GENOMIC DNA]</scope>
    <source>
        <strain evidence="3 4">DSM 105096</strain>
    </source>
</reference>
<dbReference type="CDD" id="cd03360">
    <property type="entry name" value="LbH_AT_putative"/>
    <property type="match status" value="1"/>
</dbReference>
<dbReference type="InterPro" id="IPR041561">
    <property type="entry name" value="PglD_N"/>
</dbReference>
<evidence type="ECO:0000313" key="4">
    <source>
        <dbReference type="Proteomes" id="UP000770785"/>
    </source>
</evidence>
<evidence type="ECO:0000313" key="3">
    <source>
        <dbReference type="EMBL" id="NJC26130.1"/>
    </source>
</evidence>
<organism evidence="3 4">
    <name type="scientific">Neolewinella antarctica</name>
    <dbReference type="NCBI Taxonomy" id="442734"/>
    <lineage>
        <taxon>Bacteria</taxon>
        <taxon>Pseudomonadati</taxon>
        <taxon>Bacteroidota</taxon>
        <taxon>Saprospiria</taxon>
        <taxon>Saprospirales</taxon>
        <taxon>Lewinellaceae</taxon>
        <taxon>Neolewinella</taxon>
    </lineage>
</organism>
<dbReference type="PANTHER" id="PTHR43300:SF7">
    <property type="entry name" value="UDP-N-ACETYLBACILLOSAMINE N-ACETYLTRANSFERASE"/>
    <property type="match status" value="1"/>
</dbReference>
<dbReference type="Proteomes" id="UP000770785">
    <property type="component" value="Unassembled WGS sequence"/>
</dbReference>
<dbReference type="InterPro" id="IPR011004">
    <property type="entry name" value="Trimer_LpxA-like_sf"/>
</dbReference>
<protein>
    <submittedName>
        <fullName evidence="3">Sugar O-acyltransferase (Sialic acid O-acetyltransferase NeuD family)</fullName>
    </submittedName>
</protein>
<dbReference type="Gene3D" id="2.160.10.10">
    <property type="entry name" value="Hexapeptide repeat proteins"/>
    <property type="match status" value="1"/>
</dbReference>
<dbReference type="PANTHER" id="PTHR43300">
    <property type="entry name" value="ACETYLTRANSFERASE"/>
    <property type="match status" value="1"/>
</dbReference>
<feature type="domain" description="PglD N-terminal" evidence="2">
    <location>
        <begin position="2"/>
        <end position="80"/>
    </location>
</feature>
<evidence type="ECO:0000259" key="2">
    <source>
        <dbReference type="Pfam" id="PF17836"/>
    </source>
</evidence>
<name>A0ABX0XA57_9BACT</name>
<gene>
    <name evidence="3" type="ORF">GGR27_001629</name>
</gene>
<dbReference type="SUPFAM" id="SSF51161">
    <property type="entry name" value="Trimeric LpxA-like enzymes"/>
    <property type="match status" value="1"/>
</dbReference>
<dbReference type="InterPro" id="IPR050179">
    <property type="entry name" value="Trans_hexapeptide_repeat"/>
</dbReference>
<proteinExistence type="inferred from homology"/>
<comment type="similarity">
    <text evidence="1">Belongs to the transferase hexapeptide repeat family.</text>
</comment>
<sequence length="206" mass="21811">MNVFIVGTGGFAREAATLIHELGQYDTFAGFIDVPAVAEKFRDQQIMERTVLSQVDFKPEMGEVVIAVGDPATREKIASALPEGTQFATLIHPTATVSKWSTIGAGSIICAGCIVTTQIKLGLHAQLNLQTTIGHDCVIDDFFTTAPSANISGECKIGKRVYFGTGAAVRQGIKIHGDVTVGMGAMVVKNLEASGTYVGIPAKRIK</sequence>
<dbReference type="EMBL" id="JAATJH010000002">
    <property type="protein sequence ID" value="NJC26130.1"/>
    <property type="molecule type" value="Genomic_DNA"/>
</dbReference>
<dbReference type="Gene3D" id="3.40.50.20">
    <property type="match status" value="1"/>
</dbReference>
<dbReference type="InterPro" id="IPR020019">
    <property type="entry name" value="AcTrfase_PglD-like"/>
</dbReference>
<dbReference type="RefSeq" id="WP_168036887.1">
    <property type="nucleotide sequence ID" value="NZ_JAATJH010000002.1"/>
</dbReference>
<accession>A0ABX0XA57</accession>
<dbReference type="NCBIfam" id="TIGR03570">
    <property type="entry name" value="NeuD_NnaD"/>
    <property type="match status" value="1"/>
</dbReference>